<dbReference type="Gene3D" id="2.30.130.40">
    <property type="entry name" value="LON domain-like"/>
    <property type="match status" value="1"/>
</dbReference>
<dbReference type="EMBL" id="CAXITT010000360">
    <property type="protein sequence ID" value="CAL1539913.1"/>
    <property type="molecule type" value="Genomic_DNA"/>
</dbReference>
<feature type="region of interest" description="Disordered" evidence="12">
    <location>
        <begin position="1"/>
        <end position="95"/>
    </location>
</feature>
<dbReference type="Pfam" id="PF02190">
    <property type="entry name" value="LON_substr_bdg"/>
    <property type="match status" value="1"/>
</dbReference>
<evidence type="ECO:0000256" key="1">
    <source>
        <dbReference type="ARBA" id="ARBA00004123"/>
    </source>
</evidence>
<evidence type="ECO:0000256" key="8">
    <source>
        <dbReference type="ARBA" id="ARBA00023242"/>
    </source>
</evidence>
<dbReference type="InterPro" id="IPR004910">
    <property type="entry name" value="Yippee/Mis18/Cereblon"/>
</dbReference>
<dbReference type="InterPro" id="IPR003111">
    <property type="entry name" value="Lon_prtase_N"/>
</dbReference>
<dbReference type="Gene3D" id="2.170.150.20">
    <property type="entry name" value="Peptide methionine sulfoxide reductase"/>
    <property type="match status" value="1"/>
</dbReference>
<evidence type="ECO:0000256" key="2">
    <source>
        <dbReference type="ARBA" id="ARBA00004906"/>
    </source>
</evidence>
<dbReference type="SMART" id="SM00464">
    <property type="entry name" value="LON"/>
    <property type="match status" value="1"/>
</dbReference>
<evidence type="ECO:0000256" key="7">
    <source>
        <dbReference type="ARBA" id="ARBA00022833"/>
    </source>
</evidence>
<dbReference type="AlphaFoldDB" id="A0AAV2I003"/>
<keyword evidence="8" id="KW-0539">Nucleus</keyword>
<protein>
    <recommendedName>
        <fullName evidence="4">Protein cereblon</fullName>
    </recommendedName>
    <alternativeName>
        <fullName evidence="9">Protein ohgata</fullName>
    </alternativeName>
</protein>
<comment type="function">
    <text evidence="10">Substrate recognition component of a DCX (DDB1-CUL4-X-box) E3 protein ligase complex that mediates the ubiquitination and subsequent proteasomal degradation of target proteins. Has an essential role in mediating growth by negatively regulating insulin signaling. It also has a role in maintaining presynaptic function in the neuromuscular junction synapses of third-instar larvae.</text>
</comment>
<dbReference type="GO" id="GO:0005634">
    <property type="term" value="C:nucleus"/>
    <property type="evidence" value="ECO:0007669"/>
    <property type="project" value="UniProtKB-SubCell"/>
</dbReference>
<dbReference type="PANTHER" id="PTHR46732">
    <property type="entry name" value="ATP-DEPENDENT PROTEASE LA (LON) DOMAIN PROTEIN"/>
    <property type="match status" value="1"/>
</dbReference>
<evidence type="ECO:0000259" key="13">
    <source>
        <dbReference type="PROSITE" id="PS51787"/>
    </source>
</evidence>
<comment type="pathway">
    <text evidence="2">Protein modification; protein ubiquitination.</text>
</comment>
<evidence type="ECO:0000256" key="10">
    <source>
        <dbReference type="ARBA" id="ARBA00046075"/>
    </source>
</evidence>
<comment type="similarity">
    <text evidence="3">Belongs to the CRBN family.</text>
</comment>
<evidence type="ECO:0000256" key="5">
    <source>
        <dbReference type="ARBA" id="ARBA00022723"/>
    </source>
</evidence>
<proteinExistence type="inferred from homology"/>
<sequence>MADPVDDLLPLLGIIQAENEDERESDNSDYSSSDGDLEEEGEQQMDANDGNEELAENRNEPFAELNLVNRKRLSKKSKGKSSEKSEKQSSPPQQVFINFDQSLPSTHSYLGNDLEDVRGRIIFDENSIITLPLMVLPNVVLVPGQVIPLQLYMQRLVAMVRRVADSESNKTFGVINVSRGYDEEEERQQQQLSALGCTAEIFSMKQEMDELSGISTVRVKARGRQRFKVLEMKTEITGDLVAKVKILPEVSLCHALESARLPSHRKLMVPPPDDCEELLKTAVDSQGHILSSVDLRRKNPITKMYSAHNTWWPPWVYKMYDIDWLTEQIKAELHSWCPASLPPDPVELSFWVAHNLPVNNEMRLRLLQFDSVVQRLRYGLSIIRKSDVLLRCETCQKEIASKKHVFSMSREGPLGAYVNPGGYVHEMFTVTAVQNLYNVGGSSTEHSWFPGYAWTINQCKGCYSHMGWMFTATKKSLSPRKFWGLCRSSIKTTFGSVQKEEGEDKVEGFIM</sequence>
<dbReference type="InterPro" id="IPR046336">
    <property type="entry name" value="Lon_prtase_N_sf"/>
</dbReference>
<feature type="compositionally biased region" description="Acidic residues" evidence="12">
    <location>
        <begin position="35"/>
        <end position="54"/>
    </location>
</feature>
<comment type="caution">
    <text evidence="15">The sequence shown here is derived from an EMBL/GenBank/DDBJ whole genome shotgun (WGS) entry which is preliminary data.</text>
</comment>
<comment type="subunit">
    <text evidence="11">Likely a component of a DCX (DDB1-CUL4-X-box) protein ligase complex. May interact with pic/DDB1.</text>
</comment>
<evidence type="ECO:0000256" key="6">
    <source>
        <dbReference type="ARBA" id="ARBA00022786"/>
    </source>
</evidence>
<feature type="domain" description="CULT" evidence="14">
    <location>
        <begin position="387"/>
        <end position="494"/>
    </location>
</feature>
<evidence type="ECO:0000256" key="4">
    <source>
        <dbReference type="ARBA" id="ARBA00014394"/>
    </source>
</evidence>
<dbReference type="InterPro" id="IPR034750">
    <property type="entry name" value="CULT"/>
</dbReference>
<comment type="subcellular location">
    <subcellularLocation>
        <location evidence="1">Nucleus</location>
    </subcellularLocation>
</comment>
<evidence type="ECO:0000256" key="11">
    <source>
        <dbReference type="ARBA" id="ARBA00046796"/>
    </source>
</evidence>
<dbReference type="PROSITE" id="PS51788">
    <property type="entry name" value="CULT"/>
    <property type="match status" value="1"/>
</dbReference>
<dbReference type="Gene3D" id="1.20.58.1480">
    <property type="match status" value="1"/>
</dbReference>
<accession>A0AAV2I003</accession>
<keyword evidence="7" id="KW-0862">Zinc</keyword>
<keyword evidence="5" id="KW-0479">Metal-binding</keyword>
<dbReference type="SUPFAM" id="SSF88697">
    <property type="entry name" value="PUA domain-like"/>
    <property type="match status" value="1"/>
</dbReference>
<keyword evidence="6" id="KW-0833">Ubl conjugation pathway</keyword>
<dbReference type="PANTHER" id="PTHR46732:SF8">
    <property type="entry name" value="ATP-DEPENDENT PROTEASE LA (LON) DOMAIN PROTEIN"/>
    <property type="match status" value="1"/>
</dbReference>
<evidence type="ECO:0000256" key="12">
    <source>
        <dbReference type="SAM" id="MobiDB-lite"/>
    </source>
</evidence>
<evidence type="ECO:0000256" key="9">
    <source>
        <dbReference type="ARBA" id="ARBA00030079"/>
    </source>
</evidence>
<dbReference type="PROSITE" id="PS51787">
    <property type="entry name" value="LON_N"/>
    <property type="match status" value="1"/>
</dbReference>
<dbReference type="CDD" id="cd15777">
    <property type="entry name" value="CRBN_C_like"/>
    <property type="match status" value="1"/>
</dbReference>
<dbReference type="FunFam" id="2.170.150.20:FF:000005">
    <property type="entry name" value="Blast:Protein cereblon homolog"/>
    <property type="match status" value="1"/>
</dbReference>
<dbReference type="Pfam" id="PF03226">
    <property type="entry name" value="Yippee-Mis18"/>
    <property type="match status" value="1"/>
</dbReference>
<dbReference type="InterPro" id="IPR015947">
    <property type="entry name" value="PUA-like_sf"/>
</dbReference>
<organism evidence="15 16">
    <name type="scientific">Lymnaea stagnalis</name>
    <name type="common">Great pond snail</name>
    <name type="synonym">Helix stagnalis</name>
    <dbReference type="NCBI Taxonomy" id="6523"/>
    <lineage>
        <taxon>Eukaryota</taxon>
        <taxon>Metazoa</taxon>
        <taxon>Spiralia</taxon>
        <taxon>Lophotrochozoa</taxon>
        <taxon>Mollusca</taxon>
        <taxon>Gastropoda</taxon>
        <taxon>Heterobranchia</taxon>
        <taxon>Euthyneura</taxon>
        <taxon>Panpulmonata</taxon>
        <taxon>Hygrophila</taxon>
        <taxon>Lymnaeoidea</taxon>
        <taxon>Lymnaeidae</taxon>
        <taxon>Lymnaea</taxon>
    </lineage>
</organism>
<dbReference type="GO" id="GO:0046872">
    <property type="term" value="F:metal ion binding"/>
    <property type="evidence" value="ECO:0007669"/>
    <property type="project" value="UniProtKB-KW"/>
</dbReference>
<evidence type="ECO:0000313" key="16">
    <source>
        <dbReference type="Proteomes" id="UP001497497"/>
    </source>
</evidence>
<dbReference type="Proteomes" id="UP001497497">
    <property type="component" value="Unassembled WGS sequence"/>
</dbReference>
<keyword evidence="16" id="KW-1185">Reference proteome</keyword>
<evidence type="ECO:0000313" key="15">
    <source>
        <dbReference type="EMBL" id="CAL1539913.1"/>
    </source>
</evidence>
<reference evidence="15 16" key="1">
    <citation type="submission" date="2024-04" db="EMBL/GenBank/DDBJ databases">
        <authorList>
            <consortium name="Genoscope - CEA"/>
            <person name="William W."/>
        </authorList>
    </citation>
    <scope>NUCLEOTIDE SEQUENCE [LARGE SCALE GENOMIC DNA]</scope>
</reference>
<name>A0AAV2I003_LYMST</name>
<feature type="domain" description="Lon N-terminal" evidence="13">
    <location>
        <begin position="131"/>
        <end position="387"/>
    </location>
</feature>
<evidence type="ECO:0000256" key="3">
    <source>
        <dbReference type="ARBA" id="ARBA00005293"/>
    </source>
</evidence>
<evidence type="ECO:0000259" key="14">
    <source>
        <dbReference type="PROSITE" id="PS51788"/>
    </source>
</evidence>
<gene>
    <name evidence="15" type="ORF">GSLYS_00013646001</name>
</gene>
<feature type="compositionally biased region" description="Basic residues" evidence="12">
    <location>
        <begin position="69"/>
        <end position="79"/>
    </location>
</feature>